<accession>A0ABT1EGA2</accession>
<dbReference type="EMBL" id="JAMZFV010000005">
    <property type="protein sequence ID" value="MCP1109732.1"/>
    <property type="molecule type" value="Genomic_DNA"/>
</dbReference>
<name>A0ABT1EGA2_9FIRM</name>
<sequence length="135" mass="15654">MEQQKLRVAVYCRVASYDQTVMWNQEEKLRQFAQEQGIDGIVIYSDNGYSGLNLDRPGFKQLEADIRAGKVRTVIAADISRIARNLFLASDWMDEMKKAGVKVIFVNQPDNDVQSKIRQWLADEWRKDKKVSQKN</sequence>
<organism evidence="2 3">
    <name type="scientific">Ohessyouella blattaphilus</name>
    <dbReference type="NCBI Taxonomy" id="2949333"/>
    <lineage>
        <taxon>Bacteria</taxon>
        <taxon>Bacillati</taxon>
        <taxon>Bacillota</taxon>
        <taxon>Clostridia</taxon>
        <taxon>Lachnospirales</taxon>
        <taxon>Lachnospiraceae</taxon>
        <taxon>Ohessyouella</taxon>
    </lineage>
</organism>
<dbReference type="InterPro" id="IPR006119">
    <property type="entry name" value="Resolv_N"/>
</dbReference>
<dbReference type="SMART" id="SM00857">
    <property type="entry name" value="Resolvase"/>
    <property type="match status" value="1"/>
</dbReference>
<dbReference type="Gene3D" id="3.40.50.1390">
    <property type="entry name" value="Resolvase, N-terminal catalytic domain"/>
    <property type="match status" value="1"/>
</dbReference>
<feature type="domain" description="Resolvase/invertase-type recombinase catalytic" evidence="1">
    <location>
        <begin position="7"/>
        <end position="135"/>
    </location>
</feature>
<dbReference type="RefSeq" id="WP_262068605.1">
    <property type="nucleotide sequence ID" value="NZ_JAMXOC010000005.1"/>
</dbReference>
<dbReference type="PROSITE" id="PS51736">
    <property type="entry name" value="RECOMBINASES_3"/>
    <property type="match status" value="1"/>
</dbReference>
<evidence type="ECO:0000259" key="1">
    <source>
        <dbReference type="PROSITE" id="PS51736"/>
    </source>
</evidence>
<keyword evidence="3" id="KW-1185">Reference proteome</keyword>
<dbReference type="Pfam" id="PF00239">
    <property type="entry name" value="Resolvase"/>
    <property type="match status" value="1"/>
</dbReference>
<reference evidence="2 3" key="1">
    <citation type="journal article" date="2022" name="Genome Biol. Evol.">
        <title>Host diet, physiology and behaviors set the stage for Lachnospiraceae cladogenesis.</title>
        <authorList>
            <person name="Vera-Ponce De Leon A."/>
            <person name="Schneider M."/>
            <person name="Jahnes B.C."/>
            <person name="Sadowski V."/>
            <person name="Camuy-Velez L.A."/>
            <person name="Duan J."/>
            <person name="Sabree Z.L."/>
        </authorList>
    </citation>
    <scope>NUCLEOTIDE SEQUENCE [LARGE SCALE GENOMIC DNA]</scope>
    <source>
        <strain evidence="2 3">PAL227</strain>
    </source>
</reference>
<dbReference type="InterPro" id="IPR036162">
    <property type="entry name" value="Resolvase-like_N_sf"/>
</dbReference>
<dbReference type="Proteomes" id="UP001523565">
    <property type="component" value="Unassembled WGS sequence"/>
</dbReference>
<protein>
    <submittedName>
        <fullName evidence="2">Recombinase family protein</fullName>
    </submittedName>
</protein>
<dbReference type="PANTHER" id="PTHR30461">
    <property type="entry name" value="DNA-INVERTASE FROM LAMBDOID PROPHAGE"/>
    <property type="match status" value="1"/>
</dbReference>
<evidence type="ECO:0000313" key="2">
    <source>
        <dbReference type="EMBL" id="MCP1109732.1"/>
    </source>
</evidence>
<proteinExistence type="predicted"/>
<dbReference type="SUPFAM" id="SSF53041">
    <property type="entry name" value="Resolvase-like"/>
    <property type="match status" value="1"/>
</dbReference>
<gene>
    <name evidence="2" type="ORF">NK118_05630</name>
</gene>
<dbReference type="PANTHER" id="PTHR30461:SF23">
    <property type="entry name" value="DNA RECOMBINASE-RELATED"/>
    <property type="match status" value="1"/>
</dbReference>
<dbReference type="InterPro" id="IPR050639">
    <property type="entry name" value="SSR_resolvase"/>
</dbReference>
<comment type="caution">
    <text evidence="2">The sequence shown here is derived from an EMBL/GenBank/DDBJ whole genome shotgun (WGS) entry which is preliminary data.</text>
</comment>
<evidence type="ECO:0000313" key="3">
    <source>
        <dbReference type="Proteomes" id="UP001523565"/>
    </source>
</evidence>